<comment type="caution">
    <text evidence="1">The sequence shown here is derived from an EMBL/GenBank/DDBJ whole genome shotgun (WGS) entry which is preliminary data.</text>
</comment>
<evidence type="ECO:0000313" key="2">
    <source>
        <dbReference type="Proteomes" id="UP000784294"/>
    </source>
</evidence>
<dbReference type="EMBL" id="CAAALY010030917">
    <property type="protein sequence ID" value="VEL17060.1"/>
    <property type="molecule type" value="Genomic_DNA"/>
</dbReference>
<proteinExistence type="predicted"/>
<sequence length="96" mass="10589">MRSTDPSWCHFHDPSLIHASVFFPVALSTYRAHFPCPISLQLSPIYIDQLAYRMSLVGASKAAASHVVVTEMVDCNGKLPAFVLPKTPIFAFLSQP</sequence>
<gene>
    <name evidence="1" type="ORF">PXEA_LOCUS10500</name>
</gene>
<dbReference type="AlphaFoldDB" id="A0A3S5BT27"/>
<name>A0A3S5BT27_9PLAT</name>
<protein>
    <submittedName>
        <fullName evidence="1">Uncharacterized protein</fullName>
    </submittedName>
</protein>
<dbReference type="Proteomes" id="UP000784294">
    <property type="component" value="Unassembled WGS sequence"/>
</dbReference>
<reference evidence="1" key="1">
    <citation type="submission" date="2018-11" db="EMBL/GenBank/DDBJ databases">
        <authorList>
            <consortium name="Pathogen Informatics"/>
        </authorList>
    </citation>
    <scope>NUCLEOTIDE SEQUENCE</scope>
</reference>
<keyword evidence="2" id="KW-1185">Reference proteome</keyword>
<evidence type="ECO:0000313" key="1">
    <source>
        <dbReference type="EMBL" id="VEL17060.1"/>
    </source>
</evidence>
<accession>A0A3S5BT27</accession>
<organism evidence="1 2">
    <name type="scientific">Protopolystoma xenopodis</name>
    <dbReference type="NCBI Taxonomy" id="117903"/>
    <lineage>
        <taxon>Eukaryota</taxon>
        <taxon>Metazoa</taxon>
        <taxon>Spiralia</taxon>
        <taxon>Lophotrochozoa</taxon>
        <taxon>Platyhelminthes</taxon>
        <taxon>Monogenea</taxon>
        <taxon>Polyopisthocotylea</taxon>
        <taxon>Polystomatidea</taxon>
        <taxon>Polystomatidae</taxon>
        <taxon>Protopolystoma</taxon>
    </lineage>
</organism>